<dbReference type="Proteomes" id="UP001549207">
    <property type="component" value="Unassembled WGS sequence"/>
</dbReference>
<sequence length="404" mass="40917">MPRTTPRLSALLLGFPLLLSACAAPAAEPQRDETATPHGYVAGAQENPEPQTGLLTFNKETGEGQLLSLLTGDTSDAGTSGPIGAAYQDGRYALLTTAGGVQVFDTGAWTVDHGEHKHYYSAAPGLVGTAAVPAAGAVAGDGEAIAVFSTSGGYASVFRHKDLDAGNVQESARITSTPHGGLVVPYEGHFLASVASAAVPAAAGGVEVRDTEDHTVLAAQDCPGLSGHATTRVGMVFACTDGALLVTEDDGAFAAEKIPYPDAGAGHPPASGLAHRPGSNELAGPAGEDGAWHLDVSRRTWTHLPTPVPVVAASAVGDGKRVLAAGADGSLLALNPATGEVGAQVPLLGAPAGDAVPQLRIDASRAYVSDPARRVVHEIDYADGLRVARTFEVPAADLMLETGL</sequence>
<evidence type="ECO:0000313" key="2">
    <source>
        <dbReference type="Proteomes" id="UP001549207"/>
    </source>
</evidence>
<proteinExistence type="predicted"/>
<keyword evidence="2" id="KW-1185">Reference proteome</keyword>
<accession>A0ACC6TDE8</accession>
<gene>
    <name evidence="1" type="ORF">ABIC98_001297</name>
</gene>
<evidence type="ECO:0000313" key="1">
    <source>
        <dbReference type="EMBL" id="MET3771660.1"/>
    </source>
</evidence>
<reference evidence="1" key="1">
    <citation type="submission" date="2024-06" db="EMBL/GenBank/DDBJ databases">
        <title>Genomic Encyclopedia of Type Strains, Phase IV (KMG-IV): sequencing the most valuable type-strain genomes for metagenomic binning, comparative biology and taxonomic classification.</title>
        <authorList>
            <person name="Goeker M."/>
        </authorList>
    </citation>
    <scope>NUCLEOTIDE SEQUENCE</scope>
    <source>
        <strain evidence="1">SJCon</strain>
    </source>
</reference>
<organism evidence="1 2">
    <name type="scientific">Arthrobacter nitrophenolicus</name>
    <dbReference type="NCBI Taxonomy" id="683150"/>
    <lineage>
        <taxon>Bacteria</taxon>
        <taxon>Bacillati</taxon>
        <taxon>Actinomycetota</taxon>
        <taxon>Actinomycetes</taxon>
        <taxon>Micrococcales</taxon>
        <taxon>Micrococcaceae</taxon>
        <taxon>Arthrobacter</taxon>
    </lineage>
</organism>
<comment type="caution">
    <text evidence="1">The sequence shown here is derived from an EMBL/GenBank/DDBJ whole genome shotgun (WGS) entry which is preliminary data.</text>
</comment>
<name>A0ACC6TDE8_9MICC</name>
<protein>
    <submittedName>
        <fullName evidence="1">Outer membrane protein assembly factor BamB</fullName>
    </submittedName>
</protein>
<dbReference type="EMBL" id="JBEPNJ010000004">
    <property type="protein sequence ID" value="MET3771660.1"/>
    <property type="molecule type" value="Genomic_DNA"/>
</dbReference>